<dbReference type="PANTHER" id="PTHR24234:SF8">
    <property type="entry name" value="G-PROTEIN COUPLED RECEPTOR 4-LIKE"/>
    <property type="match status" value="1"/>
</dbReference>
<keyword evidence="5 11" id="KW-0297">G-protein coupled receptor</keyword>
<feature type="transmembrane region" description="Helical" evidence="13">
    <location>
        <begin position="249"/>
        <end position="270"/>
    </location>
</feature>
<dbReference type="PROSITE" id="PS00237">
    <property type="entry name" value="G_PROTEIN_RECEP_F1_1"/>
    <property type="match status" value="1"/>
</dbReference>
<keyword evidence="2" id="KW-1003">Cell membrane</keyword>
<dbReference type="OrthoDB" id="9946711at2759"/>
<dbReference type="PRINTS" id="PR01157">
    <property type="entry name" value="P2YPURNOCPTR"/>
</dbReference>
<evidence type="ECO:0000256" key="13">
    <source>
        <dbReference type="SAM" id="Phobius"/>
    </source>
</evidence>
<comment type="subcellular location">
    <subcellularLocation>
        <location evidence="1">Cell membrane</location>
        <topology evidence="1">Multi-pass membrane protein</topology>
    </subcellularLocation>
</comment>
<evidence type="ECO:0000259" key="14">
    <source>
        <dbReference type="PROSITE" id="PS50262"/>
    </source>
</evidence>
<dbReference type="AlphaFoldDB" id="A0A9D3PQM8"/>
<accession>A0A9D3PQM8</accession>
<feature type="region of interest" description="Disordered" evidence="12">
    <location>
        <begin position="341"/>
        <end position="360"/>
    </location>
</feature>
<evidence type="ECO:0000256" key="6">
    <source>
        <dbReference type="ARBA" id="ARBA00023136"/>
    </source>
</evidence>
<keyword evidence="3 11" id="KW-0812">Transmembrane</keyword>
<reference evidence="15" key="1">
    <citation type="submission" date="2021-01" db="EMBL/GenBank/DDBJ databases">
        <authorList>
            <person name="Zahm M."/>
            <person name="Roques C."/>
            <person name="Cabau C."/>
            <person name="Klopp C."/>
            <person name="Donnadieu C."/>
            <person name="Jouanno E."/>
            <person name="Lampietro C."/>
            <person name="Louis A."/>
            <person name="Herpin A."/>
            <person name="Echchiki A."/>
            <person name="Berthelot C."/>
            <person name="Parey E."/>
            <person name="Roest-Crollius H."/>
            <person name="Braasch I."/>
            <person name="Postlethwait J."/>
            <person name="Bobe J."/>
            <person name="Montfort J."/>
            <person name="Bouchez O."/>
            <person name="Begum T."/>
            <person name="Mejri S."/>
            <person name="Adams A."/>
            <person name="Chen W.-J."/>
            <person name="Guiguen Y."/>
        </authorList>
    </citation>
    <scope>NUCLEOTIDE SEQUENCE</scope>
    <source>
        <strain evidence="15">YG-15Mar2019-1</strain>
        <tissue evidence="15">Brain</tissue>
    </source>
</reference>
<evidence type="ECO:0000256" key="2">
    <source>
        <dbReference type="ARBA" id="ARBA00022475"/>
    </source>
</evidence>
<sequence length="360" mass="41063">MVHELFRHQLLLKTPTVSMMDFALNWSSHNDLGVGNTCGIDFSQDAIFLPVLYGIFFIVGVPLNVIALYGLYNLIKSENVLPVYVINLLISDLLQLLTLPLWMDYYSNGHNWRFGPRTCQVMALIFYICIYASIFFMCIIALERHLAIAWPLKFQAMRRLKYARWVALGMWAVIAVPPSVAFDTLFPAEKNYTLCIEKYPSGGGFIIYRLITLVLSFVLPFSFIIALHRKTLQSLAGVGSLVQNEKRRIRSLLTVLVIIFVLVMGPYHLIGCVKYVGLLLHPQICQWERDVFVAYQIGRGLVSLNSILDPVLYMFLRTDFRGSAFRYIPCLRTVEWSLSQQNPSRGISGERPSNSTQDSE</sequence>
<dbReference type="InterPro" id="IPR017452">
    <property type="entry name" value="GPCR_Rhodpsn_7TM"/>
</dbReference>
<organism evidence="15 16">
    <name type="scientific">Megalops atlanticus</name>
    <name type="common">Tarpon</name>
    <name type="synonym">Clupea gigantea</name>
    <dbReference type="NCBI Taxonomy" id="7932"/>
    <lineage>
        <taxon>Eukaryota</taxon>
        <taxon>Metazoa</taxon>
        <taxon>Chordata</taxon>
        <taxon>Craniata</taxon>
        <taxon>Vertebrata</taxon>
        <taxon>Euteleostomi</taxon>
        <taxon>Actinopterygii</taxon>
        <taxon>Neopterygii</taxon>
        <taxon>Teleostei</taxon>
        <taxon>Elopiformes</taxon>
        <taxon>Megalopidae</taxon>
        <taxon>Megalops</taxon>
    </lineage>
</organism>
<dbReference type="PRINTS" id="PR00237">
    <property type="entry name" value="GPCRRHODOPSN"/>
</dbReference>
<dbReference type="Proteomes" id="UP001046870">
    <property type="component" value="Chromosome 16"/>
</dbReference>
<evidence type="ECO:0000256" key="5">
    <source>
        <dbReference type="ARBA" id="ARBA00023040"/>
    </source>
</evidence>
<feature type="transmembrane region" description="Helical" evidence="13">
    <location>
        <begin position="123"/>
        <end position="142"/>
    </location>
</feature>
<evidence type="ECO:0000256" key="1">
    <source>
        <dbReference type="ARBA" id="ARBA00004651"/>
    </source>
</evidence>
<keyword evidence="6 13" id="KW-0472">Membrane</keyword>
<gene>
    <name evidence="15" type="ORF">MATL_G00188490</name>
</gene>
<dbReference type="GO" id="GO:0005886">
    <property type="term" value="C:plasma membrane"/>
    <property type="evidence" value="ECO:0007669"/>
    <property type="project" value="UniProtKB-SubCell"/>
</dbReference>
<evidence type="ECO:0000313" key="15">
    <source>
        <dbReference type="EMBL" id="KAG7462792.1"/>
    </source>
</evidence>
<keyword evidence="16" id="KW-1185">Reference proteome</keyword>
<keyword evidence="8 11" id="KW-0675">Receptor</keyword>
<feature type="transmembrane region" description="Helical" evidence="13">
    <location>
        <begin position="84"/>
        <end position="103"/>
    </location>
</feature>
<evidence type="ECO:0000256" key="11">
    <source>
        <dbReference type="RuleBase" id="RU000688"/>
    </source>
</evidence>
<proteinExistence type="inferred from homology"/>
<dbReference type="InterPro" id="IPR000276">
    <property type="entry name" value="GPCR_Rhodpsn"/>
</dbReference>
<feature type="transmembrane region" description="Helical" evidence="13">
    <location>
        <begin position="162"/>
        <end position="186"/>
    </location>
</feature>
<dbReference type="EMBL" id="JAFDVH010000016">
    <property type="protein sequence ID" value="KAG7462792.1"/>
    <property type="molecule type" value="Genomic_DNA"/>
</dbReference>
<keyword evidence="4 13" id="KW-1133">Transmembrane helix</keyword>
<keyword evidence="10 11" id="KW-0807">Transducer</keyword>
<evidence type="ECO:0000256" key="12">
    <source>
        <dbReference type="SAM" id="MobiDB-lite"/>
    </source>
</evidence>
<evidence type="ECO:0000256" key="4">
    <source>
        <dbReference type="ARBA" id="ARBA00022989"/>
    </source>
</evidence>
<feature type="domain" description="G-protein coupled receptors family 1 profile" evidence="14">
    <location>
        <begin position="63"/>
        <end position="313"/>
    </location>
</feature>
<evidence type="ECO:0000256" key="8">
    <source>
        <dbReference type="ARBA" id="ARBA00023170"/>
    </source>
</evidence>
<name>A0A9D3PQM8_MEGAT</name>
<keyword evidence="7" id="KW-1015">Disulfide bond</keyword>
<comment type="caution">
    <text evidence="15">The sequence shown here is derived from an EMBL/GenBank/DDBJ whole genome shotgun (WGS) entry which is preliminary data.</text>
</comment>
<dbReference type="SUPFAM" id="SSF81321">
    <property type="entry name" value="Family A G protein-coupled receptor-like"/>
    <property type="match status" value="1"/>
</dbReference>
<feature type="transmembrane region" description="Helical" evidence="13">
    <location>
        <begin position="206"/>
        <end position="228"/>
    </location>
</feature>
<evidence type="ECO:0000256" key="7">
    <source>
        <dbReference type="ARBA" id="ARBA00023157"/>
    </source>
</evidence>
<evidence type="ECO:0000313" key="16">
    <source>
        <dbReference type="Proteomes" id="UP001046870"/>
    </source>
</evidence>
<dbReference type="PROSITE" id="PS50262">
    <property type="entry name" value="G_PROTEIN_RECEP_F1_2"/>
    <property type="match status" value="1"/>
</dbReference>
<dbReference type="Gene3D" id="1.20.1070.10">
    <property type="entry name" value="Rhodopsin 7-helix transmembrane proteins"/>
    <property type="match status" value="1"/>
</dbReference>
<comment type="similarity">
    <text evidence="11">Belongs to the G-protein coupled receptor 1 family.</text>
</comment>
<evidence type="ECO:0000256" key="9">
    <source>
        <dbReference type="ARBA" id="ARBA00023180"/>
    </source>
</evidence>
<dbReference type="Pfam" id="PF00001">
    <property type="entry name" value="7tm_1"/>
    <property type="match status" value="1"/>
</dbReference>
<evidence type="ECO:0000256" key="10">
    <source>
        <dbReference type="ARBA" id="ARBA00023224"/>
    </source>
</evidence>
<evidence type="ECO:0000256" key="3">
    <source>
        <dbReference type="ARBA" id="ARBA00022692"/>
    </source>
</evidence>
<keyword evidence="9" id="KW-0325">Glycoprotein</keyword>
<feature type="transmembrane region" description="Helical" evidence="13">
    <location>
        <begin position="51"/>
        <end position="72"/>
    </location>
</feature>
<dbReference type="GO" id="GO:0004930">
    <property type="term" value="F:G protein-coupled receptor activity"/>
    <property type="evidence" value="ECO:0007669"/>
    <property type="project" value="UniProtKB-KW"/>
</dbReference>
<protein>
    <recommendedName>
        <fullName evidence="14">G-protein coupled receptors family 1 profile domain-containing protein</fullName>
    </recommendedName>
</protein>
<dbReference type="PANTHER" id="PTHR24234">
    <property type="entry name" value="LYSOPHOSPHATIDIC ACID RECEPTOR 5/SPHINGOSYLPHOSPHORYLCHOLINE RECEPTOR"/>
    <property type="match status" value="1"/>
</dbReference>